<reference evidence="3" key="1">
    <citation type="submission" date="2023-07" db="EMBL/GenBank/DDBJ databases">
        <authorList>
            <consortium name="CYATHOMIX"/>
        </authorList>
    </citation>
    <scope>NUCLEOTIDE SEQUENCE</scope>
    <source>
        <strain evidence="3">N/A</strain>
    </source>
</reference>
<protein>
    <recommendedName>
        <fullName evidence="2">SCP domain-containing protein</fullName>
    </recommendedName>
</protein>
<proteinExistence type="predicted"/>
<evidence type="ECO:0000313" key="3">
    <source>
        <dbReference type="EMBL" id="CAJ0601082.1"/>
    </source>
</evidence>
<dbReference type="InterPro" id="IPR001283">
    <property type="entry name" value="CRISP-related"/>
</dbReference>
<dbReference type="SMART" id="SM00198">
    <property type="entry name" value="SCP"/>
    <property type="match status" value="1"/>
</dbReference>
<comment type="caution">
    <text evidence="3">The sequence shown here is derived from an EMBL/GenBank/DDBJ whole genome shotgun (WGS) entry which is preliminary data.</text>
</comment>
<feature type="non-terminal residue" evidence="3">
    <location>
        <position position="429"/>
    </location>
</feature>
<dbReference type="Gene3D" id="3.40.33.10">
    <property type="entry name" value="CAP"/>
    <property type="match status" value="2"/>
</dbReference>
<dbReference type="InterPro" id="IPR014044">
    <property type="entry name" value="CAP_dom"/>
</dbReference>
<accession>A0AA36GZD2</accession>
<feature type="compositionally biased region" description="Low complexity" evidence="1">
    <location>
        <begin position="180"/>
        <end position="243"/>
    </location>
</feature>
<dbReference type="AlphaFoldDB" id="A0AA36GZD2"/>
<evidence type="ECO:0000259" key="2">
    <source>
        <dbReference type="SMART" id="SM00198"/>
    </source>
</evidence>
<sequence>PKNSDSDSEIGDALKTFVGTIANEKLLDVSSVGIKFSDESEAMAKYANLVRASTTEIGCAMEECDYYGDIYVTSYCVTNQSPVAAGDYISGPACALEEDEKEDDILPTIRKYRGQLQNGLQQNGYDGEMLPAASDMQTLGVANWKQARIALTSGEQCLQGDHVADFENALKDKAGIFQGTSTTSTTKRPSSTSPSTKKSTTPCPTYPHTTSNTTTPKTTKPKRSTTPCPTYPTTKKPKTTTPCPTLPPSARAKREARANYTSFIKEKALFPKAELDDKGICADIFMTNTLRTRFLELPQTRAGKYLSQARNMFKLRYDCKLEEKAALYASQCPERRSRASTREGDGENFLRIRDDVGDFENAVNATVSVWWRGAKRFGALNPPILINSHHFGPRLFSFSQMAWATTRYIGCSIVKCSSSYVSFCRYQPR</sequence>
<dbReference type="Pfam" id="PF00188">
    <property type="entry name" value="CAP"/>
    <property type="match status" value="1"/>
</dbReference>
<evidence type="ECO:0000313" key="4">
    <source>
        <dbReference type="Proteomes" id="UP001176961"/>
    </source>
</evidence>
<dbReference type="CDD" id="cd05380">
    <property type="entry name" value="CAP_euk"/>
    <property type="match status" value="1"/>
</dbReference>
<dbReference type="SUPFAM" id="SSF55797">
    <property type="entry name" value="PR-1-like"/>
    <property type="match status" value="2"/>
</dbReference>
<evidence type="ECO:0000256" key="1">
    <source>
        <dbReference type="SAM" id="MobiDB-lite"/>
    </source>
</evidence>
<gene>
    <name evidence="3" type="ORF">CYNAS_LOCUS13065</name>
</gene>
<dbReference type="InterPro" id="IPR035940">
    <property type="entry name" value="CAP_sf"/>
</dbReference>
<feature type="domain" description="SCP" evidence="2">
    <location>
        <begin position="276"/>
        <end position="429"/>
    </location>
</feature>
<dbReference type="PANTHER" id="PTHR10334">
    <property type="entry name" value="CYSTEINE-RICH SECRETORY PROTEIN-RELATED"/>
    <property type="match status" value="1"/>
</dbReference>
<feature type="region of interest" description="Disordered" evidence="1">
    <location>
        <begin position="177"/>
        <end position="254"/>
    </location>
</feature>
<organism evidence="3 4">
    <name type="scientific">Cylicocyclus nassatus</name>
    <name type="common">Nematode worm</name>
    <dbReference type="NCBI Taxonomy" id="53992"/>
    <lineage>
        <taxon>Eukaryota</taxon>
        <taxon>Metazoa</taxon>
        <taxon>Ecdysozoa</taxon>
        <taxon>Nematoda</taxon>
        <taxon>Chromadorea</taxon>
        <taxon>Rhabditida</taxon>
        <taxon>Rhabditina</taxon>
        <taxon>Rhabditomorpha</taxon>
        <taxon>Strongyloidea</taxon>
        <taxon>Strongylidae</taxon>
        <taxon>Cylicocyclus</taxon>
    </lineage>
</organism>
<dbReference type="EMBL" id="CATQJL010000305">
    <property type="protein sequence ID" value="CAJ0601082.1"/>
    <property type="molecule type" value="Genomic_DNA"/>
</dbReference>
<dbReference type="Proteomes" id="UP001176961">
    <property type="component" value="Unassembled WGS sequence"/>
</dbReference>
<name>A0AA36GZD2_CYLNA</name>
<keyword evidence="4" id="KW-1185">Reference proteome</keyword>